<protein>
    <recommendedName>
        <fullName evidence="5">HTH luxR-type domain-containing protein</fullName>
    </recommendedName>
</protein>
<gene>
    <name evidence="6" type="ORF">C2L71_10660</name>
</gene>
<keyword evidence="4" id="KW-0472">Membrane</keyword>
<dbReference type="InterPro" id="IPR000792">
    <property type="entry name" value="Tscrpt_reg_LuxR_C"/>
</dbReference>
<feature type="transmembrane region" description="Helical" evidence="4">
    <location>
        <begin position="153"/>
        <end position="174"/>
    </location>
</feature>
<evidence type="ECO:0000313" key="7">
    <source>
        <dbReference type="Proteomes" id="UP000236197"/>
    </source>
</evidence>
<feature type="transmembrane region" description="Helical" evidence="4">
    <location>
        <begin position="43"/>
        <end position="61"/>
    </location>
</feature>
<organism evidence="6 7">
    <name type="scientific">Enteroscipio rubneri</name>
    <dbReference type="NCBI Taxonomy" id="2070686"/>
    <lineage>
        <taxon>Bacteria</taxon>
        <taxon>Bacillati</taxon>
        <taxon>Actinomycetota</taxon>
        <taxon>Coriobacteriia</taxon>
        <taxon>Eggerthellales</taxon>
        <taxon>Eggerthellaceae</taxon>
        <taxon>Enteroscipio</taxon>
    </lineage>
</organism>
<dbReference type="PANTHER" id="PTHR44688">
    <property type="entry name" value="DNA-BINDING TRANSCRIPTIONAL ACTIVATOR DEVR_DOSR"/>
    <property type="match status" value="1"/>
</dbReference>
<name>A0A2K2U9A6_9ACTN</name>
<dbReference type="EMBL" id="PPEK01000017">
    <property type="protein sequence ID" value="PNV66905.1"/>
    <property type="molecule type" value="Genomic_DNA"/>
</dbReference>
<dbReference type="SUPFAM" id="SSF103473">
    <property type="entry name" value="MFS general substrate transporter"/>
    <property type="match status" value="1"/>
</dbReference>
<evidence type="ECO:0000256" key="4">
    <source>
        <dbReference type="SAM" id="Phobius"/>
    </source>
</evidence>
<accession>A0A2K2U9A6</accession>
<keyword evidence="1" id="KW-0805">Transcription regulation</keyword>
<feature type="transmembrane region" description="Helical" evidence="4">
    <location>
        <begin position="347"/>
        <end position="370"/>
    </location>
</feature>
<dbReference type="InterPro" id="IPR036388">
    <property type="entry name" value="WH-like_DNA-bd_sf"/>
</dbReference>
<dbReference type="InterPro" id="IPR016032">
    <property type="entry name" value="Sig_transdc_resp-reg_C-effctor"/>
</dbReference>
<keyword evidence="3" id="KW-0804">Transcription</keyword>
<feature type="transmembrane region" description="Helical" evidence="4">
    <location>
        <begin position="225"/>
        <end position="247"/>
    </location>
</feature>
<dbReference type="Proteomes" id="UP000236197">
    <property type="component" value="Unassembled WGS sequence"/>
</dbReference>
<dbReference type="Pfam" id="PF00196">
    <property type="entry name" value="GerE"/>
    <property type="match status" value="1"/>
</dbReference>
<dbReference type="PROSITE" id="PS50043">
    <property type="entry name" value="HTH_LUXR_2"/>
    <property type="match status" value="1"/>
</dbReference>
<evidence type="ECO:0000256" key="1">
    <source>
        <dbReference type="ARBA" id="ARBA00023015"/>
    </source>
</evidence>
<keyword evidence="4" id="KW-1133">Transmembrane helix</keyword>
<dbReference type="OrthoDB" id="3173043at2"/>
<evidence type="ECO:0000256" key="3">
    <source>
        <dbReference type="ARBA" id="ARBA00023163"/>
    </source>
</evidence>
<dbReference type="GO" id="GO:0003677">
    <property type="term" value="F:DNA binding"/>
    <property type="evidence" value="ECO:0007669"/>
    <property type="project" value="UniProtKB-KW"/>
</dbReference>
<comment type="caution">
    <text evidence="6">The sequence shown here is derived from an EMBL/GenBank/DDBJ whole genome shotgun (WGS) entry which is preliminary data.</text>
</comment>
<keyword evidence="2" id="KW-0238">DNA-binding</keyword>
<dbReference type="RefSeq" id="WP_103265742.1">
    <property type="nucleotide sequence ID" value="NZ_CABMLE010000017.1"/>
</dbReference>
<feature type="transmembrane region" description="Helical" evidence="4">
    <location>
        <begin position="259"/>
        <end position="278"/>
    </location>
</feature>
<feature type="transmembrane region" description="Helical" evidence="4">
    <location>
        <begin position="284"/>
        <end position="305"/>
    </location>
</feature>
<feature type="transmembrane region" description="Helical" evidence="4">
    <location>
        <begin position="317"/>
        <end position="341"/>
    </location>
</feature>
<feature type="transmembrane region" description="Helical" evidence="4">
    <location>
        <begin position="73"/>
        <end position="91"/>
    </location>
</feature>
<dbReference type="InterPro" id="IPR036259">
    <property type="entry name" value="MFS_trans_sf"/>
</dbReference>
<proteinExistence type="predicted"/>
<dbReference type="GO" id="GO:0006355">
    <property type="term" value="P:regulation of DNA-templated transcription"/>
    <property type="evidence" value="ECO:0007669"/>
    <property type="project" value="InterPro"/>
</dbReference>
<feature type="transmembrane region" description="Helical" evidence="4">
    <location>
        <begin position="5"/>
        <end position="23"/>
    </location>
</feature>
<feature type="transmembrane region" description="Helical" evidence="4">
    <location>
        <begin position="198"/>
        <end position="219"/>
    </location>
</feature>
<keyword evidence="4" id="KW-0812">Transmembrane</keyword>
<dbReference type="CDD" id="cd06170">
    <property type="entry name" value="LuxR_C_like"/>
    <property type="match status" value="1"/>
</dbReference>
<reference evidence="7" key="1">
    <citation type="submission" date="2018-01" db="EMBL/GenBank/DDBJ databases">
        <title>Rubneribacter badeniensis gen. nov., sp. nov., and Colonibacter rubneri, gen. nov., sp. nov., WGS of new members of the Eggerthellaceae.</title>
        <authorList>
            <person name="Danylec N."/>
            <person name="Stoll D.A."/>
            <person name="Doetsch A."/>
            <person name="Kulling S.E."/>
            <person name="Huch M."/>
        </authorList>
    </citation>
    <scope>NUCLEOTIDE SEQUENCE [LARGE SCALE GENOMIC DNA]</scope>
    <source>
        <strain evidence="7">ResAG-96</strain>
    </source>
</reference>
<feature type="domain" description="HTH luxR-type" evidence="5">
    <location>
        <begin position="396"/>
        <end position="461"/>
    </location>
</feature>
<dbReference type="PANTHER" id="PTHR44688:SF16">
    <property type="entry name" value="DNA-BINDING TRANSCRIPTIONAL ACTIVATOR DEVR_DOSR"/>
    <property type="match status" value="1"/>
</dbReference>
<dbReference type="PRINTS" id="PR00038">
    <property type="entry name" value="HTHLUXR"/>
</dbReference>
<sequence length="463" mass="50324">MRRHVAPCLGWAFYLLSVTILVWDGSRTPESSLLSGEAAFTFGLVRLLFFSGGFFLGAYCAWKRRGSYRFGRVLCVAAGLIALGGLSVLAASLVSVWMAMLGAGFIGIGSAVLFMLWQKAFSLRGIFVAGYCLMIASALGVLLFLAVSLVGFFGYPITMSVCAALVSAGILWAVGKDAPSDVYPAMLGWARKTPFRDLWKPVLCVSAFGFVWQIVYALGLSNPSLSAVLQSSFVFSQLLASLALGIAWYRFHEYVHIELVFQLLFPIMATGFLLMPFFGYSYRVAFISFSLFAFGVMSILMQLACLQKSESLHVDPIIVVGVFAGFVYSSMTAGFVVGHALQGGSDFGFAHLLVLALVLVYGLSAVFFAIKFRWRESKPAGAVDGEVEGARDVCGAIARDAGLSARETEVFGLIVKGRDLPYIADKLVVSKNTVRTHMKNIYVKLGVHSKQEVIDLVDAFEKR</sequence>
<evidence type="ECO:0000256" key="2">
    <source>
        <dbReference type="ARBA" id="ARBA00023125"/>
    </source>
</evidence>
<keyword evidence="7" id="KW-1185">Reference proteome</keyword>
<evidence type="ECO:0000259" key="5">
    <source>
        <dbReference type="PROSITE" id="PS50043"/>
    </source>
</evidence>
<dbReference type="SUPFAM" id="SSF46894">
    <property type="entry name" value="C-terminal effector domain of the bipartite response regulators"/>
    <property type="match status" value="1"/>
</dbReference>
<dbReference type="AlphaFoldDB" id="A0A2K2U9A6"/>
<evidence type="ECO:0000313" key="6">
    <source>
        <dbReference type="EMBL" id="PNV66905.1"/>
    </source>
</evidence>
<feature type="transmembrane region" description="Helical" evidence="4">
    <location>
        <begin position="97"/>
        <end position="117"/>
    </location>
</feature>
<dbReference type="Gene3D" id="1.10.10.10">
    <property type="entry name" value="Winged helix-like DNA-binding domain superfamily/Winged helix DNA-binding domain"/>
    <property type="match status" value="1"/>
</dbReference>
<dbReference type="SMART" id="SM00421">
    <property type="entry name" value="HTH_LUXR"/>
    <property type="match status" value="1"/>
</dbReference>
<feature type="transmembrane region" description="Helical" evidence="4">
    <location>
        <begin position="126"/>
        <end position="147"/>
    </location>
</feature>